<evidence type="ECO:0000259" key="1">
    <source>
        <dbReference type="PROSITE" id="PS50213"/>
    </source>
</evidence>
<dbReference type="SUPFAM" id="SSF82153">
    <property type="entry name" value="FAS1 domain"/>
    <property type="match status" value="1"/>
</dbReference>
<evidence type="ECO:0000313" key="3">
    <source>
        <dbReference type="Proteomes" id="UP001319200"/>
    </source>
</evidence>
<protein>
    <submittedName>
        <fullName evidence="2">Fasciclin domain-containing protein</fullName>
    </submittedName>
</protein>
<proteinExistence type="predicted"/>
<dbReference type="InterPro" id="IPR036378">
    <property type="entry name" value="FAS1_dom_sf"/>
</dbReference>
<dbReference type="InterPro" id="IPR000782">
    <property type="entry name" value="FAS1_domain"/>
</dbReference>
<organism evidence="2 3">
    <name type="scientific">Chryseosolibacter histidini</name>
    <dbReference type="NCBI Taxonomy" id="2782349"/>
    <lineage>
        <taxon>Bacteria</taxon>
        <taxon>Pseudomonadati</taxon>
        <taxon>Bacteroidota</taxon>
        <taxon>Cytophagia</taxon>
        <taxon>Cytophagales</taxon>
        <taxon>Chryseotaleaceae</taxon>
        <taxon>Chryseosolibacter</taxon>
    </lineage>
</organism>
<feature type="domain" description="FAS1" evidence="1">
    <location>
        <begin position="36"/>
        <end position="158"/>
    </location>
</feature>
<dbReference type="Pfam" id="PF02469">
    <property type="entry name" value="Fasciclin"/>
    <property type="match status" value="1"/>
</dbReference>
<dbReference type="EMBL" id="JAHESF010000020">
    <property type="protein sequence ID" value="MBT1699001.1"/>
    <property type="molecule type" value="Genomic_DNA"/>
</dbReference>
<dbReference type="AlphaFoldDB" id="A0AAP2DMB8"/>
<dbReference type="PROSITE" id="PS50213">
    <property type="entry name" value="FAS1"/>
    <property type="match status" value="1"/>
</dbReference>
<comment type="caution">
    <text evidence="2">The sequence shown here is derived from an EMBL/GenBank/DDBJ whole genome shotgun (WGS) entry which is preliminary data.</text>
</comment>
<name>A0AAP2DMB8_9BACT</name>
<accession>A0AAP2DMB8</accession>
<evidence type="ECO:0000313" key="2">
    <source>
        <dbReference type="EMBL" id="MBT1699001.1"/>
    </source>
</evidence>
<reference evidence="2 3" key="1">
    <citation type="submission" date="2021-05" db="EMBL/GenBank/DDBJ databases">
        <title>A Polyphasic approach of four new species of the genus Ohtaekwangia: Ohtaekwangia histidinii sp. nov., Ohtaekwangia cretensis sp. nov., Ohtaekwangia indiensis sp. nov., Ohtaekwangia reichenbachii sp. nov. from diverse environment.</title>
        <authorList>
            <person name="Octaviana S."/>
        </authorList>
    </citation>
    <scope>NUCLEOTIDE SEQUENCE [LARGE SCALE GENOMIC DNA]</scope>
    <source>
        <strain evidence="2 3">PWU4</strain>
    </source>
</reference>
<dbReference type="Gene3D" id="2.30.180.10">
    <property type="entry name" value="FAS1 domain"/>
    <property type="match status" value="1"/>
</dbReference>
<dbReference type="Proteomes" id="UP001319200">
    <property type="component" value="Unassembled WGS sequence"/>
</dbReference>
<gene>
    <name evidence="2" type="ORF">KK083_19055</name>
</gene>
<keyword evidence="3" id="KW-1185">Reference proteome</keyword>
<sequence>MIRFKNYMLTALSLIVITVGCNEWDEHNKPSHEALNETLFQAIKKTPELSQFSEYLVATGYDQVLASSRSFTVWAPDNQALATVSADITGDAEKLKLFIGNHISYQEYFTESANPSVRIKMINGKNLTWYGNRLESAGVVSANEYVRNGVLHVINEPVIPRQNSWELLLASSAGPKQLAYLQSLTYQDFVDSLATQTGVDPNTGKPIYEPGTGIVTRNRFLEEAIDISNEDSLHTFIILDDNTFNTEFTRLKPYFTTKTGNQDSTARLASWHLAKDLVVRGVFTPDALPDTLVSKFGVKVPMDKSAILETHLTSNGIVYVMKAMNFRLKDKFPPIIVQGELPDGFSRTDKNVNIHYRYRDWASGGADLRVWNHGIAQFNVRYKIDRLYSMSYKVYWRTVNDFVDTTYTNATANPPYAHLDAFQQKLVIDLKSIYVSGAPAPQKDFNYVKVNALKANPANNRLKYLGDYKLDNYRSLYLFVVAGTATSPNTLNPIEIDYIKLVPIF</sequence>
<dbReference type="PROSITE" id="PS51257">
    <property type="entry name" value="PROKAR_LIPOPROTEIN"/>
    <property type="match status" value="1"/>
</dbReference>